<dbReference type="OrthoDB" id="2810795at2"/>
<dbReference type="EMBL" id="FXTN01000001">
    <property type="protein sequence ID" value="SMO31823.1"/>
    <property type="molecule type" value="Genomic_DNA"/>
</dbReference>
<dbReference type="SUPFAM" id="SSF103473">
    <property type="entry name" value="MFS general substrate transporter"/>
    <property type="match status" value="1"/>
</dbReference>
<dbReference type="GO" id="GO:0022857">
    <property type="term" value="F:transmembrane transporter activity"/>
    <property type="evidence" value="ECO:0007669"/>
    <property type="project" value="InterPro"/>
</dbReference>
<keyword evidence="2" id="KW-1003">Cell membrane</keyword>
<sequence>MTILNYNPEKNIQSSWNAVYAVALGVSGLIISEFLPVSLLTPMAKDLSVTEGVAGQAISVTAIVAMVTSLVIAIITRQLNRRWILLIFCLMQILSNLLVAFAPDFGILLVGRVLLGIGIGGFWTMAAATAMRLVQKEKVPKALSVIFGAVSIATVVAAPVGSYLGAHIGWRNVFLLSAVIGGIALIWQAFTLPSMPVDKPVKFSTLIKVLKRPNVMAGMLAALMLYIGYSTFFTYLRPFLETVTGVDTNLLSAVLLGFGIANLIGSISARYLLAWDLYKSLGFAPLLMGIVVALLVLFGGYNVVAASLIALWGLLFGVLQVGWVAWLTRTIPDEAESGGGIQVATIQLAISLGAVIGGLFFDYTGARGVFICSSLFTLIASLVAIIAFKIQAKHGIEIEKIISR</sequence>
<evidence type="ECO:0000256" key="3">
    <source>
        <dbReference type="ARBA" id="ARBA00022692"/>
    </source>
</evidence>
<keyword evidence="9" id="KW-1185">Reference proteome</keyword>
<keyword evidence="4 6" id="KW-1133">Transmembrane helix</keyword>
<gene>
    <name evidence="8" type="ORF">SAMN06265348_1017</name>
</gene>
<organism evidence="8 9">
    <name type="scientific">Pedobacter westerhofensis</name>
    <dbReference type="NCBI Taxonomy" id="425512"/>
    <lineage>
        <taxon>Bacteria</taxon>
        <taxon>Pseudomonadati</taxon>
        <taxon>Bacteroidota</taxon>
        <taxon>Sphingobacteriia</taxon>
        <taxon>Sphingobacteriales</taxon>
        <taxon>Sphingobacteriaceae</taxon>
        <taxon>Pedobacter</taxon>
    </lineage>
</organism>
<evidence type="ECO:0000259" key="7">
    <source>
        <dbReference type="PROSITE" id="PS50850"/>
    </source>
</evidence>
<dbReference type="InterPro" id="IPR020846">
    <property type="entry name" value="MFS_dom"/>
</dbReference>
<reference evidence="8 9" key="1">
    <citation type="submission" date="2017-05" db="EMBL/GenBank/DDBJ databases">
        <authorList>
            <person name="Varghese N."/>
            <person name="Submissions S."/>
        </authorList>
    </citation>
    <scope>NUCLEOTIDE SEQUENCE [LARGE SCALE GENOMIC DNA]</scope>
    <source>
        <strain evidence="8 9">DSM 19036</strain>
    </source>
</reference>
<dbReference type="AlphaFoldDB" id="A0A521AAJ0"/>
<dbReference type="PANTHER" id="PTHR43124">
    <property type="entry name" value="PURINE EFFLUX PUMP PBUE"/>
    <property type="match status" value="1"/>
</dbReference>
<dbReference type="Pfam" id="PF07690">
    <property type="entry name" value="MFS_1"/>
    <property type="match status" value="1"/>
</dbReference>
<evidence type="ECO:0000313" key="9">
    <source>
        <dbReference type="Proteomes" id="UP000320300"/>
    </source>
</evidence>
<dbReference type="GO" id="GO:0005886">
    <property type="term" value="C:plasma membrane"/>
    <property type="evidence" value="ECO:0007669"/>
    <property type="project" value="UniProtKB-SubCell"/>
</dbReference>
<evidence type="ECO:0000313" key="8">
    <source>
        <dbReference type="EMBL" id="SMO31823.1"/>
    </source>
</evidence>
<feature type="transmembrane region" description="Helical" evidence="6">
    <location>
        <begin position="215"/>
        <end position="236"/>
    </location>
</feature>
<evidence type="ECO:0000256" key="2">
    <source>
        <dbReference type="ARBA" id="ARBA00022475"/>
    </source>
</evidence>
<feature type="transmembrane region" description="Helical" evidence="6">
    <location>
        <begin position="109"/>
        <end position="130"/>
    </location>
</feature>
<feature type="transmembrane region" description="Helical" evidence="6">
    <location>
        <begin position="142"/>
        <end position="161"/>
    </location>
</feature>
<feature type="domain" description="Major facilitator superfamily (MFS) profile" evidence="7">
    <location>
        <begin position="18"/>
        <end position="392"/>
    </location>
</feature>
<dbReference type="InterPro" id="IPR011701">
    <property type="entry name" value="MFS"/>
</dbReference>
<keyword evidence="3 6" id="KW-0812">Transmembrane</keyword>
<comment type="subcellular location">
    <subcellularLocation>
        <location evidence="1">Cell membrane</location>
        <topology evidence="1">Multi-pass membrane protein</topology>
    </subcellularLocation>
</comment>
<proteinExistence type="predicted"/>
<feature type="transmembrane region" description="Helical" evidence="6">
    <location>
        <begin position="53"/>
        <end position="76"/>
    </location>
</feature>
<dbReference type="InterPro" id="IPR050189">
    <property type="entry name" value="MFS_Efflux_Transporters"/>
</dbReference>
<feature type="transmembrane region" description="Helical" evidence="6">
    <location>
        <begin position="83"/>
        <end position="103"/>
    </location>
</feature>
<accession>A0A521AAJ0</accession>
<feature type="transmembrane region" description="Helical" evidence="6">
    <location>
        <begin position="304"/>
        <end position="327"/>
    </location>
</feature>
<dbReference type="CDD" id="cd17324">
    <property type="entry name" value="MFS_NepI_like"/>
    <property type="match status" value="1"/>
</dbReference>
<protein>
    <submittedName>
        <fullName evidence="8">Predicted arabinose efflux permease, MFS family</fullName>
    </submittedName>
</protein>
<feature type="transmembrane region" description="Helical" evidence="6">
    <location>
        <begin position="280"/>
        <end position="298"/>
    </location>
</feature>
<name>A0A521AAJ0_9SPHI</name>
<evidence type="ECO:0000256" key="4">
    <source>
        <dbReference type="ARBA" id="ARBA00022989"/>
    </source>
</evidence>
<evidence type="ECO:0000256" key="1">
    <source>
        <dbReference type="ARBA" id="ARBA00004651"/>
    </source>
</evidence>
<feature type="transmembrane region" description="Helical" evidence="6">
    <location>
        <begin position="248"/>
        <end position="273"/>
    </location>
</feature>
<feature type="transmembrane region" description="Helical" evidence="6">
    <location>
        <begin position="20"/>
        <end position="41"/>
    </location>
</feature>
<dbReference type="RefSeq" id="WP_142526162.1">
    <property type="nucleotide sequence ID" value="NZ_CBCSJO010000002.1"/>
</dbReference>
<evidence type="ECO:0000256" key="5">
    <source>
        <dbReference type="ARBA" id="ARBA00023136"/>
    </source>
</evidence>
<dbReference type="PANTHER" id="PTHR43124:SF5">
    <property type="entry name" value="PURINE RIBONUCLEOSIDE EFFLUX PUMP NEPI"/>
    <property type="match status" value="1"/>
</dbReference>
<evidence type="ECO:0000256" key="6">
    <source>
        <dbReference type="SAM" id="Phobius"/>
    </source>
</evidence>
<feature type="transmembrane region" description="Helical" evidence="6">
    <location>
        <begin position="339"/>
        <end position="361"/>
    </location>
</feature>
<dbReference type="Proteomes" id="UP000320300">
    <property type="component" value="Unassembled WGS sequence"/>
</dbReference>
<feature type="transmembrane region" description="Helical" evidence="6">
    <location>
        <begin position="173"/>
        <end position="194"/>
    </location>
</feature>
<feature type="transmembrane region" description="Helical" evidence="6">
    <location>
        <begin position="367"/>
        <end position="388"/>
    </location>
</feature>
<keyword evidence="5 6" id="KW-0472">Membrane</keyword>
<dbReference type="InterPro" id="IPR036259">
    <property type="entry name" value="MFS_trans_sf"/>
</dbReference>
<dbReference type="Gene3D" id="1.20.1250.20">
    <property type="entry name" value="MFS general substrate transporter like domains"/>
    <property type="match status" value="1"/>
</dbReference>
<dbReference type="PROSITE" id="PS50850">
    <property type="entry name" value="MFS"/>
    <property type="match status" value="1"/>
</dbReference>